<dbReference type="InterPro" id="IPR001304">
    <property type="entry name" value="C-type_lectin-like"/>
</dbReference>
<dbReference type="Pfam" id="PF00059">
    <property type="entry name" value="Lectin_C"/>
    <property type="match status" value="1"/>
</dbReference>
<dbReference type="EMBL" id="JBJKFK010004479">
    <property type="protein sequence ID" value="KAL3308961.1"/>
    <property type="molecule type" value="Genomic_DNA"/>
</dbReference>
<protein>
    <recommendedName>
        <fullName evidence="2">C-type lectin domain-containing protein</fullName>
    </recommendedName>
</protein>
<evidence type="ECO:0000259" key="2">
    <source>
        <dbReference type="PROSITE" id="PS50041"/>
    </source>
</evidence>
<dbReference type="AlphaFoldDB" id="A0ABD2PT78"/>
<dbReference type="InterPro" id="IPR016187">
    <property type="entry name" value="CTDL_fold"/>
</dbReference>
<dbReference type="CDD" id="cd00037">
    <property type="entry name" value="CLECT"/>
    <property type="match status" value="1"/>
</dbReference>
<gene>
    <name evidence="3" type="ORF">Ciccas_012500</name>
</gene>
<dbReference type="SUPFAM" id="SSF56436">
    <property type="entry name" value="C-type lectin-like"/>
    <property type="match status" value="1"/>
</dbReference>
<proteinExistence type="predicted"/>
<feature type="domain" description="C-type lectin" evidence="2">
    <location>
        <begin position="96"/>
        <end position="200"/>
    </location>
</feature>
<accession>A0ABD2PT78</accession>
<keyword evidence="1" id="KW-0732">Signal</keyword>
<keyword evidence="4" id="KW-1185">Reference proteome</keyword>
<dbReference type="Gene3D" id="3.10.100.10">
    <property type="entry name" value="Mannose-Binding Protein A, subunit A"/>
    <property type="match status" value="1"/>
</dbReference>
<organism evidence="3 4">
    <name type="scientific">Cichlidogyrus casuarinus</name>
    <dbReference type="NCBI Taxonomy" id="1844966"/>
    <lineage>
        <taxon>Eukaryota</taxon>
        <taxon>Metazoa</taxon>
        <taxon>Spiralia</taxon>
        <taxon>Lophotrochozoa</taxon>
        <taxon>Platyhelminthes</taxon>
        <taxon>Monogenea</taxon>
        <taxon>Monopisthocotylea</taxon>
        <taxon>Dactylogyridea</taxon>
        <taxon>Ancyrocephalidae</taxon>
        <taxon>Cichlidogyrus</taxon>
    </lineage>
</organism>
<dbReference type="PROSITE" id="PS51257">
    <property type="entry name" value="PROKAR_LIPOPROTEIN"/>
    <property type="match status" value="1"/>
</dbReference>
<evidence type="ECO:0000313" key="3">
    <source>
        <dbReference type="EMBL" id="KAL3308961.1"/>
    </source>
</evidence>
<evidence type="ECO:0000256" key="1">
    <source>
        <dbReference type="SAM" id="SignalP"/>
    </source>
</evidence>
<dbReference type="Proteomes" id="UP001626550">
    <property type="component" value="Unassembled WGS sequence"/>
</dbReference>
<feature type="chain" id="PRO_5044881968" description="C-type lectin domain-containing protein" evidence="1">
    <location>
        <begin position="20"/>
        <end position="230"/>
    </location>
</feature>
<name>A0ABD2PT78_9PLAT</name>
<feature type="signal peptide" evidence="1">
    <location>
        <begin position="1"/>
        <end position="19"/>
    </location>
</feature>
<sequence length="230" mass="25599">MRNCILLIAVLAFACQINAFKVAQKNVTDMLTLTYIYGSDDAMLSHEEALEFCRDLSKNIKGMQILKANESIVTTTMSPTSGSTEAPVSGKTVERSDLLSIHDIALVDEMMNWIQSVDAHQFWIGGLVKLVDADFRRGHGREHIIQLWTDHTLANFRFIQYPNEVLDNMRLNQVNCLSVDYSSGKWGVHPCDTPMYFVCETVRIPESQLGMDASTTSASTTAIPSTTKSA</sequence>
<dbReference type="InterPro" id="IPR016186">
    <property type="entry name" value="C-type_lectin-like/link_sf"/>
</dbReference>
<comment type="caution">
    <text evidence="3">The sequence shown here is derived from an EMBL/GenBank/DDBJ whole genome shotgun (WGS) entry which is preliminary data.</text>
</comment>
<evidence type="ECO:0000313" key="4">
    <source>
        <dbReference type="Proteomes" id="UP001626550"/>
    </source>
</evidence>
<reference evidence="3 4" key="1">
    <citation type="submission" date="2024-11" db="EMBL/GenBank/DDBJ databases">
        <title>Adaptive evolution of stress response genes in parasites aligns with host niche diversity.</title>
        <authorList>
            <person name="Hahn C."/>
            <person name="Resl P."/>
        </authorList>
    </citation>
    <scope>NUCLEOTIDE SEQUENCE [LARGE SCALE GENOMIC DNA]</scope>
    <source>
        <strain evidence="3">EGGRZ-B1_66</strain>
        <tissue evidence="3">Body</tissue>
    </source>
</reference>
<dbReference type="PROSITE" id="PS50041">
    <property type="entry name" value="C_TYPE_LECTIN_2"/>
    <property type="match status" value="1"/>
</dbReference>